<dbReference type="Proteomes" id="UP000516404">
    <property type="component" value="Chromosome"/>
</dbReference>
<evidence type="ECO:0000313" key="2">
    <source>
        <dbReference type="EMBL" id="QNV37050.1"/>
    </source>
</evidence>
<keyword evidence="3" id="KW-1185">Reference proteome</keyword>
<dbReference type="EMBL" id="CP061539">
    <property type="protein sequence ID" value="QNV37050.1"/>
    <property type="molecule type" value="Genomic_DNA"/>
</dbReference>
<dbReference type="GeneID" id="96624030"/>
<sequence>MVHTQPQALDKYPERFRARVAGRVSQVRFSAPGEPLRYEAELIVTKSRPVSLSKTRTLMTGLPAIETSGDFSEEPDADEDQTAVAHERAPHPESSKPALKFPEYPPLKQGSRLLLIWHGQRSVPGIAAGTEIRCNGLLSTRMRPATMYNPLYEIIPSRR</sequence>
<dbReference type="AlphaFoldDB" id="A0A7H2BBK4"/>
<feature type="compositionally biased region" description="Basic and acidic residues" evidence="1">
    <location>
        <begin position="85"/>
        <end position="94"/>
    </location>
</feature>
<accession>A0A7H2BBK4</accession>
<feature type="compositionally biased region" description="Acidic residues" evidence="1">
    <location>
        <begin position="71"/>
        <end position="81"/>
    </location>
</feature>
<dbReference type="KEGG" id="rter:IDM49_07245"/>
<protein>
    <submittedName>
        <fullName evidence="2">Asparaginase</fullName>
    </submittedName>
</protein>
<proteinExistence type="predicted"/>
<evidence type="ECO:0000313" key="3">
    <source>
        <dbReference type="Proteomes" id="UP000516404"/>
    </source>
</evidence>
<name>A0A7H2BBK4_9MICC</name>
<dbReference type="RefSeq" id="WP_190724017.1">
    <property type="nucleotide sequence ID" value="NZ_CP061539.1"/>
</dbReference>
<feature type="region of interest" description="Disordered" evidence="1">
    <location>
        <begin position="65"/>
        <end position="102"/>
    </location>
</feature>
<evidence type="ECO:0000256" key="1">
    <source>
        <dbReference type="SAM" id="MobiDB-lite"/>
    </source>
</evidence>
<gene>
    <name evidence="2" type="ORF">IDM49_07245</name>
</gene>
<reference evidence="2 3" key="1">
    <citation type="submission" date="2020-09" db="EMBL/GenBank/DDBJ databases">
        <title>Investigation of environmental microbes.</title>
        <authorList>
            <person name="Ou Y."/>
            <person name="Kang Q."/>
        </authorList>
    </citation>
    <scope>NUCLEOTIDE SEQUENCE [LARGE SCALE GENOMIC DNA]</scope>
    <source>
        <strain evidence="2 3">KJZ-14</strain>
    </source>
</reference>
<organism evidence="2 3">
    <name type="scientific">Rothia terrae</name>
    <dbReference type="NCBI Taxonomy" id="396015"/>
    <lineage>
        <taxon>Bacteria</taxon>
        <taxon>Bacillati</taxon>
        <taxon>Actinomycetota</taxon>
        <taxon>Actinomycetes</taxon>
        <taxon>Micrococcales</taxon>
        <taxon>Micrococcaceae</taxon>
        <taxon>Rothia</taxon>
    </lineage>
</organism>